<dbReference type="GO" id="GO:0004177">
    <property type="term" value="F:aminopeptidase activity"/>
    <property type="evidence" value="ECO:0007669"/>
    <property type="project" value="UniProtKB-KW"/>
</dbReference>
<reference evidence="2 3" key="1">
    <citation type="submission" date="2018-06" db="EMBL/GenBank/DDBJ databases">
        <authorList>
            <consortium name="Pathogen Informatics"/>
            <person name="Doyle S."/>
        </authorList>
    </citation>
    <scope>NUCLEOTIDE SEQUENCE [LARGE SCALE GENOMIC DNA]</scope>
    <source>
        <strain evidence="2 3">NCTC10723</strain>
    </source>
</reference>
<comment type="similarity">
    <text evidence="1">Belongs to the peptidase S58 family.</text>
</comment>
<keyword evidence="2" id="KW-0378">Hydrolase</keyword>
<dbReference type="Proteomes" id="UP000255328">
    <property type="component" value="Unassembled WGS sequence"/>
</dbReference>
<dbReference type="OrthoDB" id="9808347at2"/>
<dbReference type="Gene3D" id="3.60.70.12">
    <property type="entry name" value="L-amino peptidase D-ALA esterase/amidase"/>
    <property type="match status" value="1"/>
</dbReference>
<accession>A0A377GVT3</accession>
<name>A0A377GVT3_9FUSO</name>
<dbReference type="InterPro" id="IPR005321">
    <property type="entry name" value="Peptidase_S58_DmpA"/>
</dbReference>
<evidence type="ECO:0000313" key="3">
    <source>
        <dbReference type="Proteomes" id="UP000255328"/>
    </source>
</evidence>
<dbReference type="PANTHER" id="PTHR36512:SF3">
    <property type="entry name" value="BLR5678 PROTEIN"/>
    <property type="match status" value="1"/>
</dbReference>
<dbReference type="EMBL" id="UGGU01000003">
    <property type="protein sequence ID" value="STO31078.1"/>
    <property type="molecule type" value="Genomic_DNA"/>
</dbReference>
<dbReference type="AlphaFoldDB" id="A0A377GVT3"/>
<proteinExistence type="inferred from homology"/>
<evidence type="ECO:0000256" key="1">
    <source>
        <dbReference type="ARBA" id="ARBA00007068"/>
    </source>
</evidence>
<dbReference type="InterPro" id="IPR016117">
    <property type="entry name" value="ArgJ-like_dom_sf"/>
</dbReference>
<sequence>MKEIKITDIEGIRIGNAQNIEAGTGCTVVICEKGGCAGVDVRGGGPASHETELLNPINTVDRVHGIVLSGGSAFGLEATSGVMQYLEERGIGFDVGIGVVPIVCGASLFDLRIGDSTIRPDKAMGYQACCNSEKNCIQEGNYGVGTGASVGKYRGMDRAMKSGLGIYCIELKNLKVGAIVGVNAIGNVIDNETNRFLAGLLNEEKNKIISTKEEMWKNLDINYNTLKNTNTTIGCIVTNAKLTKAQATKIASMAHNGYARAISPVHTSLDGDTIFALGTGKIETNTDILGTLAAYVMEKAIHKAVTQAQSAYGLKSYRDLNDTKVI</sequence>
<organism evidence="2 3">
    <name type="scientific">Fusobacterium necrogenes</name>
    <dbReference type="NCBI Taxonomy" id="858"/>
    <lineage>
        <taxon>Bacteria</taxon>
        <taxon>Fusobacteriati</taxon>
        <taxon>Fusobacteriota</taxon>
        <taxon>Fusobacteriia</taxon>
        <taxon>Fusobacteriales</taxon>
        <taxon>Fusobacteriaceae</taxon>
        <taxon>Fusobacterium</taxon>
    </lineage>
</organism>
<dbReference type="SUPFAM" id="SSF56266">
    <property type="entry name" value="DmpA/ArgJ-like"/>
    <property type="match status" value="1"/>
</dbReference>
<dbReference type="RefSeq" id="WP_115269060.1">
    <property type="nucleotide sequence ID" value="NZ_UGGU01000003.1"/>
</dbReference>
<evidence type="ECO:0000313" key="2">
    <source>
        <dbReference type="EMBL" id="STO31078.1"/>
    </source>
</evidence>
<gene>
    <name evidence="2" type="ORF">NCTC10723_00518</name>
</gene>
<dbReference type="CDD" id="cd02252">
    <property type="entry name" value="nylC_like"/>
    <property type="match status" value="1"/>
</dbReference>
<dbReference type="Pfam" id="PF03576">
    <property type="entry name" value="Peptidase_S58"/>
    <property type="match status" value="1"/>
</dbReference>
<keyword evidence="3" id="KW-1185">Reference proteome</keyword>
<dbReference type="PANTHER" id="PTHR36512">
    <property type="entry name" value="D-AMINOPEPTIDASE"/>
    <property type="match status" value="1"/>
</dbReference>
<keyword evidence="2" id="KW-0645">Protease</keyword>
<protein>
    <submittedName>
        <fullName evidence="2">L-aminopeptidase/D-esterase</fullName>
    </submittedName>
</protein>
<keyword evidence="2" id="KW-0031">Aminopeptidase</keyword>